<name>A0A2M8KRC8_9BACT</name>
<accession>A0A2M8KRC8</accession>
<dbReference type="InterPro" id="IPR036249">
    <property type="entry name" value="Thioredoxin-like_sf"/>
</dbReference>
<dbReference type="EMBL" id="PFED01000199">
    <property type="protein sequence ID" value="PJE62459.1"/>
    <property type="molecule type" value="Genomic_DNA"/>
</dbReference>
<dbReference type="Pfam" id="PF00462">
    <property type="entry name" value="Glutaredoxin"/>
    <property type="match status" value="1"/>
</dbReference>
<feature type="compositionally biased region" description="Low complexity" evidence="1">
    <location>
        <begin position="225"/>
        <end position="245"/>
    </location>
</feature>
<evidence type="ECO:0000256" key="1">
    <source>
        <dbReference type="SAM" id="MobiDB-lite"/>
    </source>
</evidence>
<comment type="caution">
    <text evidence="3">The sequence shown here is derived from an EMBL/GenBank/DDBJ whole genome shotgun (WGS) entry which is preliminary data.</text>
</comment>
<protein>
    <recommendedName>
        <fullName evidence="2">Glutaredoxin domain-containing protein</fullName>
    </recommendedName>
</protein>
<gene>
    <name evidence="3" type="ORF">COU88_04895</name>
</gene>
<evidence type="ECO:0000313" key="4">
    <source>
        <dbReference type="Proteomes" id="UP000229554"/>
    </source>
</evidence>
<dbReference type="Gene3D" id="3.40.30.10">
    <property type="entry name" value="Glutaredoxin"/>
    <property type="match status" value="1"/>
</dbReference>
<evidence type="ECO:0000313" key="3">
    <source>
        <dbReference type="EMBL" id="PJE62459.1"/>
    </source>
</evidence>
<feature type="compositionally biased region" description="Polar residues" evidence="1">
    <location>
        <begin position="93"/>
        <end position="110"/>
    </location>
</feature>
<sequence>MDQTDDQQVTNQNQGMPVVPAVQPQTPASVMQPPVQPTVPTMQDAVTADKLDLSTQQDINPDDLRNKLNETLQQPSEVSVDPLTQVAPVEPVTTPTSAQEPPVQTENVPSEQHIEEKEAVPSEASVVVYAIANCPFCKAEKDYLTAHKIAFEERLVDSSEANLKEMLALSDNFAGVPVTHLKGASSQRVVKGFTEAEFAQELVDVGFLKPEEAPTVHTSEPSIPEPAVTVETQTEQTAEQPNQEPVTQPPVVPSELSPDDMSAQPIQPIPPVINQDTTVATDQTP</sequence>
<organism evidence="3 4">
    <name type="scientific">Candidatus Roizmanbacteria bacterium CG10_big_fil_rev_8_21_14_0_10_39_6</name>
    <dbReference type="NCBI Taxonomy" id="1974853"/>
    <lineage>
        <taxon>Bacteria</taxon>
        <taxon>Candidatus Roizmaniibacteriota</taxon>
    </lineage>
</organism>
<dbReference type="AlphaFoldDB" id="A0A2M8KRC8"/>
<feature type="region of interest" description="Disordered" evidence="1">
    <location>
        <begin position="1"/>
        <end position="46"/>
    </location>
</feature>
<dbReference type="Proteomes" id="UP000229554">
    <property type="component" value="Unassembled WGS sequence"/>
</dbReference>
<dbReference type="SUPFAM" id="SSF52833">
    <property type="entry name" value="Thioredoxin-like"/>
    <property type="match status" value="1"/>
</dbReference>
<evidence type="ECO:0000259" key="2">
    <source>
        <dbReference type="Pfam" id="PF00462"/>
    </source>
</evidence>
<reference evidence="4" key="1">
    <citation type="submission" date="2017-09" db="EMBL/GenBank/DDBJ databases">
        <title>Depth-based differentiation of microbial function through sediment-hosted aquifers and enrichment of novel symbionts in the deep terrestrial subsurface.</title>
        <authorList>
            <person name="Probst A.J."/>
            <person name="Ladd B."/>
            <person name="Jarett J.K."/>
            <person name="Geller-Mcgrath D.E."/>
            <person name="Sieber C.M.K."/>
            <person name="Emerson J.B."/>
            <person name="Anantharaman K."/>
            <person name="Thomas B.C."/>
            <person name="Malmstrom R."/>
            <person name="Stieglmeier M."/>
            <person name="Klingl A."/>
            <person name="Woyke T."/>
            <person name="Ryan C.M."/>
            <person name="Banfield J.F."/>
        </authorList>
    </citation>
    <scope>NUCLEOTIDE SEQUENCE [LARGE SCALE GENOMIC DNA]</scope>
</reference>
<feature type="region of interest" description="Disordered" evidence="1">
    <location>
        <begin position="91"/>
        <end position="119"/>
    </location>
</feature>
<feature type="domain" description="Glutaredoxin" evidence="2">
    <location>
        <begin position="126"/>
        <end position="178"/>
    </location>
</feature>
<feature type="non-terminal residue" evidence="3">
    <location>
        <position position="285"/>
    </location>
</feature>
<proteinExistence type="predicted"/>
<dbReference type="PROSITE" id="PS51354">
    <property type="entry name" value="GLUTAREDOXIN_2"/>
    <property type="match status" value="1"/>
</dbReference>
<feature type="region of interest" description="Disordered" evidence="1">
    <location>
        <begin position="213"/>
        <end position="285"/>
    </location>
</feature>
<dbReference type="InterPro" id="IPR002109">
    <property type="entry name" value="Glutaredoxin"/>
</dbReference>
<dbReference type="CDD" id="cd02976">
    <property type="entry name" value="NrdH"/>
    <property type="match status" value="1"/>
</dbReference>
<feature type="compositionally biased region" description="Polar residues" evidence="1">
    <location>
        <begin position="274"/>
        <end position="285"/>
    </location>
</feature>
<feature type="compositionally biased region" description="Low complexity" evidence="1">
    <location>
        <begin position="1"/>
        <end position="43"/>
    </location>
</feature>